<dbReference type="InterPro" id="IPR042228">
    <property type="entry name" value="Dynein_linker_3"/>
</dbReference>
<feature type="coiled-coil region" evidence="3">
    <location>
        <begin position="3017"/>
        <end position="3079"/>
    </location>
</feature>
<dbReference type="Gene3D" id="1.20.920.30">
    <property type="match status" value="1"/>
</dbReference>
<dbReference type="GO" id="GO:0045505">
    <property type="term" value="F:dynein intermediate chain binding"/>
    <property type="evidence" value="ECO:0007669"/>
    <property type="project" value="InterPro"/>
</dbReference>
<dbReference type="Pfam" id="PF08393">
    <property type="entry name" value="DHC_N2"/>
    <property type="match status" value="1"/>
</dbReference>
<comment type="similarity">
    <text evidence="1">Belongs to the dynein heavy chain family.</text>
</comment>
<dbReference type="GO" id="GO:0005524">
    <property type="term" value="F:ATP binding"/>
    <property type="evidence" value="ECO:0007669"/>
    <property type="project" value="InterPro"/>
</dbReference>
<evidence type="ECO:0000313" key="9">
    <source>
        <dbReference type="EMBL" id="CAF1044188.1"/>
    </source>
</evidence>
<dbReference type="Gene3D" id="3.40.50.300">
    <property type="entry name" value="P-loop containing nucleotide triphosphate hydrolases"/>
    <property type="match status" value="3"/>
</dbReference>
<keyword evidence="2 3" id="KW-0175">Coiled coil</keyword>
<dbReference type="InterPro" id="IPR035699">
    <property type="entry name" value="AAA_6"/>
</dbReference>
<reference evidence="9" key="1">
    <citation type="submission" date="2021-02" db="EMBL/GenBank/DDBJ databases">
        <authorList>
            <person name="Nowell W R."/>
        </authorList>
    </citation>
    <scope>NUCLEOTIDE SEQUENCE</scope>
</reference>
<comment type="caution">
    <text evidence="9">The sequence shown here is derived from an EMBL/GenBank/DDBJ whole genome shotgun (WGS) entry which is preliminary data.</text>
</comment>
<dbReference type="Pfam" id="PF12777">
    <property type="entry name" value="MT"/>
    <property type="match status" value="1"/>
</dbReference>
<dbReference type="PANTHER" id="PTHR45703:SF36">
    <property type="entry name" value="DYNEIN HEAVY CHAIN, CYTOPLASMIC"/>
    <property type="match status" value="1"/>
</dbReference>
<dbReference type="GO" id="GO:0051959">
    <property type="term" value="F:dynein light intermediate chain binding"/>
    <property type="evidence" value="ECO:0007669"/>
    <property type="project" value="InterPro"/>
</dbReference>
<feature type="domain" description="Dynein heavy chain coiled coil stalk" evidence="6">
    <location>
        <begin position="3016"/>
        <end position="3329"/>
    </location>
</feature>
<dbReference type="Gene3D" id="3.20.180.20">
    <property type="entry name" value="Dynein heavy chain, N-terminal domain 2"/>
    <property type="match status" value="1"/>
</dbReference>
<evidence type="ECO:0008006" key="11">
    <source>
        <dbReference type="Google" id="ProtNLM"/>
    </source>
</evidence>
<name>A0A814JYD7_9BILA</name>
<gene>
    <name evidence="9" type="ORF">ZHD862_LOCUS14707</name>
</gene>
<evidence type="ECO:0000256" key="2">
    <source>
        <dbReference type="ARBA" id="ARBA00023054"/>
    </source>
</evidence>
<feature type="domain" description="Dynein heavy chain AAA 5 extension" evidence="8">
    <location>
        <begin position="2192"/>
        <end position="2297"/>
    </location>
</feature>
<evidence type="ECO:0000259" key="5">
    <source>
        <dbReference type="Pfam" id="PF12774"/>
    </source>
</evidence>
<dbReference type="Pfam" id="PF12780">
    <property type="entry name" value="AAA_8"/>
    <property type="match status" value="1"/>
</dbReference>
<dbReference type="Proteomes" id="UP000663864">
    <property type="component" value="Unassembled WGS sequence"/>
</dbReference>
<evidence type="ECO:0000256" key="3">
    <source>
        <dbReference type="SAM" id="Coils"/>
    </source>
</evidence>
<proteinExistence type="inferred from homology"/>
<feature type="domain" description="Dynein heavy chain hydrolytic ATP-binding dynein motor region" evidence="5">
    <location>
        <begin position="1652"/>
        <end position="1768"/>
    </location>
</feature>
<evidence type="ECO:0000259" key="8">
    <source>
        <dbReference type="Pfam" id="PF17852"/>
    </source>
</evidence>
<dbReference type="Pfam" id="PF17852">
    <property type="entry name" value="Dynein_AAA_lid"/>
    <property type="match status" value="1"/>
</dbReference>
<evidence type="ECO:0000259" key="7">
    <source>
        <dbReference type="Pfam" id="PF12780"/>
    </source>
</evidence>
<dbReference type="EMBL" id="CAJNOT010000646">
    <property type="protein sequence ID" value="CAF1044188.1"/>
    <property type="molecule type" value="Genomic_DNA"/>
</dbReference>
<feature type="domain" description="Dynein heavy chain linker" evidence="4">
    <location>
        <begin position="1024"/>
        <end position="1512"/>
    </location>
</feature>
<feature type="domain" description="Dynein heavy chain AAA module D4" evidence="7">
    <location>
        <begin position="2739"/>
        <end position="2970"/>
    </location>
</feature>
<dbReference type="Pfam" id="PF12774">
    <property type="entry name" value="AAA_6"/>
    <property type="match status" value="1"/>
</dbReference>
<dbReference type="PANTHER" id="PTHR45703">
    <property type="entry name" value="DYNEIN HEAVY CHAIN"/>
    <property type="match status" value="1"/>
</dbReference>
<evidence type="ECO:0000256" key="1">
    <source>
        <dbReference type="ARBA" id="ARBA00008887"/>
    </source>
</evidence>
<dbReference type="GO" id="GO:0030286">
    <property type="term" value="C:dynein complex"/>
    <property type="evidence" value="ECO:0007669"/>
    <property type="project" value="InterPro"/>
</dbReference>
<dbReference type="Gene3D" id="1.20.58.1120">
    <property type="match status" value="1"/>
</dbReference>
<dbReference type="InterPro" id="IPR024743">
    <property type="entry name" value="Dynein_HC_stalk"/>
</dbReference>
<accession>A0A814JYD7</accession>
<dbReference type="InterPro" id="IPR024317">
    <property type="entry name" value="Dynein_heavy_chain_D4_dom"/>
</dbReference>
<dbReference type="Gene3D" id="1.20.920.20">
    <property type="match status" value="1"/>
</dbReference>
<dbReference type="InterPro" id="IPR026983">
    <property type="entry name" value="DHC"/>
</dbReference>
<organism evidence="9 10">
    <name type="scientific">Rotaria sordida</name>
    <dbReference type="NCBI Taxonomy" id="392033"/>
    <lineage>
        <taxon>Eukaryota</taxon>
        <taxon>Metazoa</taxon>
        <taxon>Spiralia</taxon>
        <taxon>Gnathifera</taxon>
        <taxon>Rotifera</taxon>
        <taxon>Eurotatoria</taxon>
        <taxon>Bdelloidea</taxon>
        <taxon>Philodinida</taxon>
        <taxon>Philodinidae</taxon>
        <taxon>Rotaria</taxon>
    </lineage>
</organism>
<feature type="coiled-coil region" evidence="3">
    <location>
        <begin position="3230"/>
        <end position="3257"/>
    </location>
</feature>
<evidence type="ECO:0000313" key="10">
    <source>
        <dbReference type="Proteomes" id="UP000663864"/>
    </source>
</evidence>
<evidence type="ECO:0000259" key="4">
    <source>
        <dbReference type="Pfam" id="PF08393"/>
    </source>
</evidence>
<dbReference type="GO" id="GO:0007018">
    <property type="term" value="P:microtubule-based movement"/>
    <property type="evidence" value="ECO:0007669"/>
    <property type="project" value="InterPro"/>
</dbReference>
<sequence length="4438" mass="522982">MFKLPNQVHAEIQQTSLNNNYTSDLESEDINAWTKFFDDSQILNEDDRSRINNIFNKLVTNIIKYEREQDFQLLEAFAKRLLSTDKDREENEESFILTSFDQERLIKLRTICKRLKHYNSIEKLLSTIFTQNKSHELVLPPIKKTSHQTRSSSLSFDDTHITLPVNKKQRISDIESPTSIHSKSKKLMMHGPITLQNIYQALPAATLQFAEDEYVWHANRPVNMILATGVQLPNVLTESATNTNIESEQFFSKLIEDIIIEYQKRYPSDHYAALKQWKQKHENDQYTQSITPRRMNGFETLIDVVQRRHLGKLQRYFLNIVSTNRHFNPYDLITVPEYKADPENHYIFSVFGILNVRQNGLDVEFYELAEWYRHAKLWHACRQIPFFRDYLIRKQFNLWLSNARFSRFARHRFEISNRHLLLMNNHIFQMAIIEIRRVIYEYQQLTLLPKLFSGMKLSLNDFETMVKRHTKDTLEYTKKFYNHIKTILNMTRETCGKKLHIILKCLQEDNLIFNTSSGSIYEQRIRKENLRKELEQMQNDIRNICPFLNLCSAMLASCLCDIQRDTLSQFLLTNVTFLTKLHLSDFDSNRMLRYLPSWDDYLEIFQSILQQPQQMLHQQWKYILELDTCLRDADKVGDIIRQEGLTSQCEKCGQELYLGLQETSSTSCKCQKQQSKASKNEPNNLSIKGHGFFGSTNRHEVLPFESIFTKDIKYKTDIKNILAQFRLSFDELDQYCESNEWLCEINRFCLQWTPNQMKQMSEDKQVFLIEEQLNLLRGWIDKTRTFELTYSTTNSSYIIQMDCSVISQDLCNKVERIYTDFGKYLFRYACSNAQLLIKKFQTALQVFDQQPSGIEEFAKYASYLAPHKTELASNQQSIEYFTSLFDTIFMHFGHLRQENENESIDKLMTDTWKLFQKKLSDAADFVAQQTLIIKQRLRDTFEKFLNQAELLYNQSTSGIFLDSTQDPMEMVKQLKKNCIDFMGLEKQLRQYAEWQTLLASNSLSPTNEDQIENEDIYNVSQWSIEIDLRKDIWKYVEITSSSIKEWKNTFINKFNIRRAQEKLECWMKIAEDFKEKISEDDPIVLHWIKILQDFHQNLELLKKLLSDAMTTEQWKLLFRANGHEYDPQYNYRIQDLIDLKILQIENQDVFTQIHKQATREQQLKDKLMHMQTWLNELHYRMAKYKPPLKITTVRSRITSSYRQRLSRYRELRSRTPTTRKTPTEIILITESPSEIIEEAYIMINSQEILRLIEDRSLLLYSNEPFHNNIDSRREQFQQYYRLFDNVKEMTQLWFETQNRWIFLKSALVNLNITIDDQTNLKEIYNKFTEIDESFRNFQKLAFQNPSVAGLAKVEMNRIHFKTWLHVFDELIIELDFYLNEQYRSKFGRFYFLSNDDLVNLISSGLDPRFYIPYVRQLFKGVHHIQFHLPEQNIPTTNQTMNSAAIDVYAYRLEGISISNRDNEEFSLISKLKLSLPIIDSVGLNTQIISSQSLTKWFQSLDKLIKYSLSKLIFDLLDKKINEQLTEIFFKKTLINPKENKYPKQIILLVEHILFSLILEKQIKKKTKLFIRNMKFKIEDQLNTSITKQTKQENCLIIQRLYFRDILSKLIEIENDLTLNSYEWLSLIKYEIDQNSRIENKIHFVQFSNRILYNFEFIEASSTFIISPMMERTLFELTQAISAYRIGVVHAPSQYGKSAVIQTLAQLCGTNCINVFCNSSTNVNQIENFHQGLVASNSWCLFKNIQQLSIDCLSSLAAAMRHIRVQFEERQILSNNSYRSLKRFKSQSDINYSSFPSNINQNKNCSNEYPMTKKNSNEYNSILSHNQEILQYPLTYGIFATLDDHYRPLSPTIKFECRTISMSRPDLKIIAESLLYKYCLFRINQEEDCRETARNLVDFIEYLRLIFDEIKSFCSPYILLQSIIEQSINMNIKQATITVLKQYQLYDSNIPLILDKFFIENQYQFNENNDQLSFIDSLKQEAHDDKLIFDNDDIFNHASRLMYALKRNDFIFITGQSTTAKSTLIRLVERTINKQISTVNGDSTNNEQQNLVIINKMFPNSFDEDQLYHTKNSFIEQLKRYHAITVATDVTSNQYWIVLDIDSHSNWLTPEKIQYIYNELFSSLTRYDGSIKLIIECDQFPNEFYNNCSISGKMFILNIDKISSRMKLIQLSVRNLELKLHLLDSTLSSIKYFINDIIEPYIKYIEKENISHSYINNFTDSFIKILSAFIEQHLIDVQHNLDALNYIFAYCFIWAYVHPIHIKYEEQVTSFVRQLLKSYDFPPIDSKLTDLYPDLNQSSLSSTRFVLVRSWLKSHEINYDCIPEFEGAMRLMSMLISTNYSLGIFSYEQGFGKTTLIKRLLTNISHLRIISTGQQKSLLNDELFKYNLPILTHGKSIQGRKFVIWIEDVKQEDTELIRSWIDEYSSSKHQDLNIVLTGQSFNSYPLRFTRHFVPIIIHQSISTLIGSIYSIPIKNWLEEFSVDAISHPIELAHACLLTLEEIFDFLRQHLNKFKWNLHHVESLINGMFLLDGKPKRTHRELTKLTSRFNKKKQQDEQVATIVRLLCHEISRTILDRLTNTKDRVLFQDFLYKTIVANFCTELEFNIVSTNERETNIDAQNDHPTLPSAASPVTPGKKQVKFKLGLVSDRAALASLEGPIVPFGKLVGLPKIKDPSKVTNSDVIIEKLSQLTYFSKQILPMHGDYIGDRDSYTNQYQECDDIQISTALRSCQSRMNKLVHMDLSFIPRTCRHITNLVRVFCLSQNGHALLRTNHIGLGRQDLVQLSAYISRQQFFDAHSSIPLIDENESVKQSLRSTCLLAGLKQKNAVLLIREKFLSDQMMKQLYIFTCEGTYPDLYSNEELIRIAAALSPSLPTTRRVLKTNAVLKTFYARIKKRLHLVILENSQQPRHVGLLSSCYVDEYQNWTIDEIMSIAQYWMTNKIDISHPIESTSIFNSVCQGLAETYVSMDEYQSFTLRSVRKAIEFFFKFYQEIEEKEEIRLSRCESMLNRSNKSERIIEMNNRLCIQLQNEIDDLQEKLSKLDEEFLVKKKNFSTAVDDCREEEKLLNEMSIALDRLRQDVQDDVEKANPQYENALNALKMLNKADYDEIRTFRQPPQPVLAVMNTICIMFQRKPEWSEAKILMVKENFYDDLVFYDKDNISDDVFNMLTKIVKFDTFHPSFVASSSKAASSLCAWILAVYEYAKIARSQKTKLEQVKAYQELYNKRQHVLGEKRIRAEKLREELSQLILERRSQSTEIQSKKKRQNSFQSTIDKTRSMLKLINDDIEYWQEQVDQGKSNKKTLITDALLIALYFSYLSQFNIDQRQQFLFNWQRKILEKILPIRPYFNPIDIIINQKELNDYLLKQEFSSVVDQNSLLNGINLTNQLDNRFVLFLNNPEDDISTWNDLLINFKNIYLQRANHEIELYYEYKQNQANITSADIRAGSYQDRTQLYSRISSSKTYITEITEKSSLWESSTVMSRPATSMVLSKSAGSVALSDLEKNKHLLSIPEFSLEEYQRPENNIIHLSGKQTEDFDKDLLAAMFFGVIVIIDECDFLKLNPLLYRFICWSSRREQYSLTFPNFYRFGDQEIFINSSFRLIFNFRQIDQIQWKNVLLKNSLIDMSLSLNKIENDLWLRLVELKCQNNIIQQIHSNQRNHFISLNEKLQRRENLIDILETKENLTIDSEELLTILNKYNNDRILIENSLNEHKVQREMLSLRTGCEAYRETAKHLSQLYILLRDSNINLKISIKWFIQIVTNNLSRRIEINSNTNNDSLDMISKVQARETYLRCFESIYSYLSSSMSNDYLQCIIVIFALIKQDNIENIQLFQFIIKKLNRINQKIIPNFLDDQTRPSFINSHSWLLCLSDEINNKYPNLSQHLIDYQHEWNEYLYSTTKLDFINKTPLEKTTTINIIDRFMLSIILQPEKIFELTRTFLIYHYGGLIHDKSLSAIDDVYQLTSSEILKPMNNIILVWTSSSAFVDPIDEIRNLANKMKQSVRLVSSTDKKRLNRFIKSKKDCWLIITDINLFNDDLLQIRDFILSSIDNKIWLLCDPSYSFKVPLWLTQRCLQVYLSDSTQSAFYLRLKQKILSEKKFENIEKQIEQIINIHCYIITKKVFSNNSMNFIENDFIIDLKHCFDRNQMNMIDYRNYIQYQDEQILINYIKQSNDPLNLVKQIADPSETMNNNLFSIFEYLFEKIILSNEKTNSTSEDEMLLVESIVRSYLTHIRSIYSSQYHLTCSSLIDLFIYIEYHLLESLQKNLSHQMEYLLDVFASIHIPLSNTNSFIRSILYDSNSNIQNFIGNYGLALKNLSQMKSNNINLRFIRRRKQFIQIIRLEQARKQDDNLVFHLKYDGKTEISNILTLSGIHSTSNTKKKDLIIYLDEISPNDKTLISAITLNTNDNNTPSYLPLVIHNDITDKSELILFFSIDKPHL</sequence>
<protein>
    <recommendedName>
        <fullName evidence="11">Dynein heavy chain</fullName>
    </recommendedName>
</protein>
<dbReference type="InterPro" id="IPR027417">
    <property type="entry name" value="P-loop_NTPase"/>
</dbReference>
<dbReference type="InterPro" id="IPR041466">
    <property type="entry name" value="Dynein_AAA5_ext"/>
</dbReference>
<dbReference type="InterPro" id="IPR013602">
    <property type="entry name" value="Dynein_heavy_linker"/>
</dbReference>
<evidence type="ECO:0000259" key="6">
    <source>
        <dbReference type="Pfam" id="PF12777"/>
    </source>
</evidence>